<sequence length="244" mass="25849">MSPSREVSPVPVVLVHGLRVSGAALHRIAAEITDRPVLTPDLPGHGTRSAETFTIDDAVTAVLGAVRDVGEPAVVAGMSLGGYVSMAVAGRHPDAVAGLVAMCATTQPSRLLAAPFRAFGAATGFLPRQAAVISKGLTRVAVGTRVAEDMEAGGLALHSIRDVVGELSNFDALAEVARYPGPIEFINGGWDQFRIHEQRFRAVSDRAELRIIPRAAHLFPLIQPARTASLIDDFARRCDHVRIA</sequence>
<keyword evidence="2" id="KW-0378">Hydrolase</keyword>
<dbReference type="InterPro" id="IPR000073">
    <property type="entry name" value="AB_hydrolase_1"/>
</dbReference>
<evidence type="ECO:0000259" key="1">
    <source>
        <dbReference type="Pfam" id="PF12697"/>
    </source>
</evidence>
<reference evidence="2 3" key="1">
    <citation type="submission" date="2020-09" db="EMBL/GenBank/DDBJ databases">
        <title>Novel species in genus Gordonia.</title>
        <authorList>
            <person name="Zhang G."/>
        </authorList>
    </citation>
    <scope>NUCLEOTIDE SEQUENCE [LARGE SCALE GENOMIC DNA]</scope>
    <source>
        <strain evidence="2 3">ON-33</strain>
    </source>
</reference>
<dbReference type="InterPro" id="IPR029058">
    <property type="entry name" value="AB_hydrolase_fold"/>
</dbReference>
<comment type="caution">
    <text evidence="2">The sequence shown here is derived from an EMBL/GenBank/DDBJ whole genome shotgun (WGS) entry which is preliminary data.</text>
</comment>
<dbReference type="EMBL" id="JACWMS010000003">
    <property type="protein sequence ID" value="MBD1321211.1"/>
    <property type="molecule type" value="Genomic_DNA"/>
</dbReference>
<dbReference type="PANTHER" id="PTHR43194:SF5">
    <property type="entry name" value="PIMELOYL-[ACYL-CARRIER PROTEIN] METHYL ESTER ESTERASE"/>
    <property type="match status" value="1"/>
</dbReference>
<feature type="domain" description="AB hydrolase-1" evidence="1">
    <location>
        <begin position="12"/>
        <end position="229"/>
    </location>
</feature>
<protein>
    <submittedName>
        <fullName evidence="2">Alpha/beta hydrolase</fullName>
    </submittedName>
</protein>
<dbReference type="Gene3D" id="3.40.50.1820">
    <property type="entry name" value="alpha/beta hydrolase"/>
    <property type="match status" value="1"/>
</dbReference>
<dbReference type="Proteomes" id="UP000602395">
    <property type="component" value="Unassembled WGS sequence"/>
</dbReference>
<dbReference type="Pfam" id="PF12697">
    <property type="entry name" value="Abhydrolase_6"/>
    <property type="match status" value="1"/>
</dbReference>
<evidence type="ECO:0000313" key="2">
    <source>
        <dbReference type="EMBL" id="MBD1321211.1"/>
    </source>
</evidence>
<dbReference type="PANTHER" id="PTHR43194">
    <property type="entry name" value="HYDROLASE ALPHA/BETA FOLD FAMILY"/>
    <property type="match status" value="1"/>
</dbReference>
<dbReference type="GO" id="GO:0016787">
    <property type="term" value="F:hydrolase activity"/>
    <property type="evidence" value="ECO:0007669"/>
    <property type="project" value="UniProtKB-KW"/>
</dbReference>
<dbReference type="RefSeq" id="WP_190267797.1">
    <property type="nucleotide sequence ID" value="NZ_BAABAD010000005.1"/>
</dbReference>
<dbReference type="PRINTS" id="PR00111">
    <property type="entry name" value="ABHYDROLASE"/>
</dbReference>
<dbReference type="SUPFAM" id="SSF53474">
    <property type="entry name" value="alpha/beta-Hydrolases"/>
    <property type="match status" value="1"/>
</dbReference>
<organism evidence="2 3">
    <name type="scientific">Gordonia hankookensis</name>
    <dbReference type="NCBI Taxonomy" id="589403"/>
    <lineage>
        <taxon>Bacteria</taxon>
        <taxon>Bacillati</taxon>
        <taxon>Actinomycetota</taxon>
        <taxon>Actinomycetes</taxon>
        <taxon>Mycobacteriales</taxon>
        <taxon>Gordoniaceae</taxon>
        <taxon>Gordonia</taxon>
    </lineage>
</organism>
<keyword evidence="3" id="KW-1185">Reference proteome</keyword>
<name>A0ABR7WF71_9ACTN</name>
<dbReference type="InterPro" id="IPR050228">
    <property type="entry name" value="Carboxylesterase_BioH"/>
</dbReference>
<accession>A0ABR7WF71</accession>
<gene>
    <name evidence="2" type="ORF">IDF66_16615</name>
</gene>
<evidence type="ECO:0000313" key="3">
    <source>
        <dbReference type="Proteomes" id="UP000602395"/>
    </source>
</evidence>
<proteinExistence type="predicted"/>